<evidence type="ECO:0000313" key="7">
    <source>
        <dbReference type="Proteomes" id="UP000255518"/>
    </source>
</evidence>
<dbReference type="EMBL" id="UGKT01000001">
    <property type="protein sequence ID" value="STT02822.1"/>
    <property type="molecule type" value="Genomic_DNA"/>
</dbReference>
<dbReference type="PANTHER" id="PTHR30346:SF28">
    <property type="entry name" value="HTH-TYPE TRANSCRIPTIONAL REGULATOR CYNR"/>
    <property type="match status" value="1"/>
</dbReference>
<dbReference type="SUPFAM" id="SSF46785">
    <property type="entry name" value="Winged helix' DNA-binding domain"/>
    <property type="match status" value="1"/>
</dbReference>
<reference evidence="6 7" key="1">
    <citation type="submission" date="2018-06" db="EMBL/GenBank/DDBJ databases">
        <authorList>
            <consortium name="Pathogen Informatics"/>
            <person name="Doyle S."/>
        </authorList>
    </citation>
    <scope>NUCLEOTIDE SEQUENCE [LARGE SCALE GENOMIC DNA]</scope>
    <source>
        <strain evidence="6 7">NCTC13443</strain>
    </source>
</reference>
<dbReference type="InterPro" id="IPR036390">
    <property type="entry name" value="WH_DNA-bd_sf"/>
</dbReference>
<dbReference type="PRINTS" id="PR00039">
    <property type="entry name" value="HTHLYSR"/>
</dbReference>
<accession>A0A377V3C6</accession>
<protein>
    <submittedName>
        <fullName evidence="6">LysR family transcriptional regulator</fullName>
    </submittedName>
</protein>
<dbReference type="AlphaFoldDB" id="A0A377V3C6"/>
<feature type="domain" description="HTH lysR-type" evidence="5">
    <location>
        <begin position="1"/>
        <end position="51"/>
    </location>
</feature>
<keyword evidence="3" id="KW-0238">DNA-binding</keyword>
<dbReference type="InterPro" id="IPR000847">
    <property type="entry name" value="LysR_HTH_N"/>
</dbReference>
<comment type="similarity">
    <text evidence="1">Belongs to the LysR transcriptional regulatory family.</text>
</comment>
<evidence type="ECO:0000256" key="4">
    <source>
        <dbReference type="ARBA" id="ARBA00023163"/>
    </source>
</evidence>
<dbReference type="Gene3D" id="1.10.10.10">
    <property type="entry name" value="Winged helix-like DNA-binding domain superfamily/Winged helix DNA-binding domain"/>
    <property type="match status" value="1"/>
</dbReference>
<dbReference type="PROSITE" id="PS50931">
    <property type="entry name" value="HTH_LYSR"/>
    <property type="match status" value="1"/>
</dbReference>
<evidence type="ECO:0000259" key="5">
    <source>
        <dbReference type="PROSITE" id="PS50931"/>
    </source>
</evidence>
<dbReference type="GO" id="GO:0003677">
    <property type="term" value="F:DNA binding"/>
    <property type="evidence" value="ECO:0007669"/>
    <property type="project" value="UniProtKB-KW"/>
</dbReference>
<keyword evidence="2" id="KW-0805">Transcription regulation</keyword>
<dbReference type="Pfam" id="PF00126">
    <property type="entry name" value="HTH_1"/>
    <property type="match status" value="1"/>
</dbReference>
<dbReference type="PANTHER" id="PTHR30346">
    <property type="entry name" value="TRANSCRIPTIONAL DUAL REGULATOR HCAR-RELATED"/>
    <property type="match status" value="1"/>
</dbReference>
<evidence type="ECO:0000256" key="1">
    <source>
        <dbReference type="ARBA" id="ARBA00009437"/>
    </source>
</evidence>
<keyword evidence="4" id="KW-0804">Transcription</keyword>
<evidence type="ECO:0000256" key="2">
    <source>
        <dbReference type="ARBA" id="ARBA00023015"/>
    </source>
</evidence>
<gene>
    <name evidence="6" type="primary">hcaR_1</name>
    <name evidence="6" type="ORF">NCTC13443_03180</name>
</gene>
<dbReference type="GO" id="GO:0032993">
    <property type="term" value="C:protein-DNA complex"/>
    <property type="evidence" value="ECO:0007669"/>
    <property type="project" value="TreeGrafter"/>
</dbReference>
<dbReference type="GO" id="GO:0003700">
    <property type="term" value="F:DNA-binding transcription factor activity"/>
    <property type="evidence" value="ECO:0007669"/>
    <property type="project" value="InterPro"/>
</dbReference>
<evidence type="ECO:0000313" key="6">
    <source>
        <dbReference type="EMBL" id="STT02822.1"/>
    </source>
</evidence>
<evidence type="ECO:0000256" key="3">
    <source>
        <dbReference type="ARBA" id="ARBA00023125"/>
    </source>
</evidence>
<dbReference type="Proteomes" id="UP000255518">
    <property type="component" value="Unassembled WGS sequence"/>
</dbReference>
<proteinExistence type="inferred from homology"/>
<name>A0A377V3C6_KLEPN</name>
<sequence length="51" mass="5895">MSLRALRHFVVVAEELHMHRAAERLHIAQPALSQQIKQLEQRPGRGALFPR</sequence>
<dbReference type="InterPro" id="IPR036388">
    <property type="entry name" value="WH-like_DNA-bd_sf"/>
</dbReference>
<organism evidence="6 7">
    <name type="scientific">Klebsiella pneumoniae</name>
    <dbReference type="NCBI Taxonomy" id="573"/>
    <lineage>
        <taxon>Bacteria</taxon>
        <taxon>Pseudomonadati</taxon>
        <taxon>Pseudomonadota</taxon>
        <taxon>Gammaproteobacteria</taxon>
        <taxon>Enterobacterales</taxon>
        <taxon>Enterobacteriaceae</taxon>
        <taxon>Klebsiella/Raoultella group</taxon>
        <taxon>Klebsiella</taxon>
        <taxon>Klebsiella pneumoniae complex</taxon>
    </lineage>
</organism>